<evidence type="ECO:0000313" key="13">
    <source>
        <dbReference type="RefSeq" id="XP_010414020.1"/>
    </source>
</evidence>
<name>A0ABM0SP03_CAMSA</name>
<evidence type="ECO:0000259" key="11">
    <source>
        <dbReference type="Pfam" id="PF01467"/>
    </source>
</evidence>
<dbReference type="Gene3D" id="3.40.50.620">
    <property type="entry name" value="HUPs"/>
    <property type="match status" value="1"/>
</dbReference>
<protein>
    <recommendedName>
        <fullName evidence="8">choline-phosphate cytidylyltransferase</fullName>
        <ecNumber evidence="8">2.7.7.15</ecNumber>
    </recommendedName>
</protein>
<accession>A0ABM0SP03</accession>
<keyword evidence="4 13" id="KW-0548">Nucleotidyltransferase</keyword>
<evidence type="ECO:0000256" key="1">
    <source>
        <dbReference type="ARBA" id="ARBA00010101"/>
    </source>
</evidence>
<dbReference type="PANTHER" id="PTHR10739">
    <property type="entry name" value="CYTIDYLYLTRANSFERASE"/>
    <property type="match status" value="1"/>
</dbReference>
<dbReference type="InterPro" id="IPR004821">
    <property type="entry name" value="Cyt_trans-like"/>
</dbReference>
<evidence type="ECO:0000256" key="2">
    <source>
        <dbReference type="ARBA" id="ARBA00022516"/>
    </source>
</evidence>
<gene>
    <name evidence="13" type="primary">LOC104700233</name>
</gene>
<dbReference type="RefSeq" id="XP_010414020.1">
    <property type="nucleotide sequence ID" value="XM_010415718.2"/>
</dbReference>
<reference evidence="12" key="1">
    <citation type="journal article" date="2014" name="Nat. Commun.">
        <title>The emerging biofuel crop Camelina sativa retains a highly undifferentiated hexaploid genome structure.</title>
        <authorList>
            <person name="Kagale S."/>
            <person name="Koh C."/>
            <person name="Nixon J."/>
            <person name="Bollina V."/>
            <person name="Clarke W.E."/>
            <person name="Tuteja R."/>
            <person name="Spillane C."/>
            <person name="Robinson S.J."/>
            <person name="Links M.G."/>
            <person name="Clarke C."/>
            <person name="Higgins E.E."/>
            <person name="Huebert T."/>
            <person name="Sharpe A.G."/>
            <person name="Parkin I.A."/>
        </authorList>
    </citation>
    <scope>NUCLEOTIDE SEQUENCE [LARGE SCALE GENOMIC DNA]</scope>
    <source>
        <strain evidence="12">cv. DH55</strain>
    </source>
</reference>
<dbReference type="CDD" id="cd02174">
    <property type="entry name" value="CCT"/>
    <property type="match status" value="1"/>
</dbReference>
<sequence length="325" mass="37857">MSNVTGDRTDDGLSTAVASTAVQSSPPTDRPVRVYADGIYDLFHFGHARSLEQAKKSFPNTYLLVGCCNDETTHKYKGRTVMTAEERYESLRHCKWVDEVIPDAPWVVNQEFLDKHHIDYVAHDALPYADSSGAGKDVYEFVKKVGRFKETMRTEGISTSDIIMRIVKDYNQYVMRNLDRGYSREDLGVSFVKEKRLRVNMRLKKLQERVKEQQERVGEKIQTVKMLRNEWVENADRWVAGFLEIFEEGCHKMGTAIVDSIQERLMRQKSVDRLENGQDDDTDDQFYEEYFDHDMGSDDEQFYDEEEIKEEEKEHAVKTDAKDNK</sequence>
<feature type="compositionally biased region" description="Basic and acidic residues" evidence="10">
    <location>
        <begin position="310"/>
        <end position="325"/>
    </location>
</feature>
<feature type="coiled-coil region" evidence="9">
    <location>
        <begin position="196"/>
        <end position="230"/>
    </location>
</feature>
<feature type="domain" description="Cytidyltransferase-like" evidence="11">
    <location>
        <begin position="35"/>
        <end position="164"/>
    </location>
</feature>
<evidence type="ECO:0000256" key="4">
    <source>
        <dbReference type="ARBA" id="ARBA00022695"/>
    </source>
</evidence>
<dbReference type="PANTHER" id="PTHR10739:SF56">
    <property type="entry name" value="CHOLINE-PHOSPHATE CYTIDYLYLTRANSFERASE 1"/>
    <property type="match status" value="1"/>
</dbReference>
<feature type="region of interest" description="Disordered" evidence="10">
    <location>
        <begin position="1"/>
        <end position="29"/>
    </location>
</feature>
<evidence type="ECO:0000256" key="5">
    <source>
        <dbReference type="ARBA" id="ARBA00023098"/>
    </source>
</evidence>
<dbReference type="Pfam" id="PF01467">
    <property type="entry name" value="CTP_transf_like"/>
    <property type="match status" value="1"/>
</dbReference>
<dbReference type="GO" id="GO:0016779">
    <property type="term" value="F:nucleotidyltransferase activity"/>
    <property type="evidence" value="ECO:0007669"/>
    <property type="project" value="UniProtKB-KW"/>
</dbReference>
<dbReference type="Proteomes" id="UP000694864">
    <property type="component" value="Chromosome 7"/>
</dbReference>
<evidence type="ECO:0000256" key="8">
    <source>
        <dbReference type="ARBA" id="ARBA00026101"/>
    </source>
</evidence>
<dbReference type="InterPro" id="IPR041723">
    <property type="entry name" value="CCT"/>
</dbReference>
<evidence type="ECO:0000256" key="10">
    <source>
        <dbReference type="SAM" id="MobiDB-lite"/>
    </source>
</evidence>
<dbReference type="InterPro" id="IPR045049">
    <property type="entry name" value="Pcy1-like"/>
</dbReference>
<feature type="region of interest" description="Disordered" evidence="10">
    <location>
        <begin position="306"/>
        <end position="325"/>
    </location>
</feature>
<evidence type="ECO:0000313" key="12">
    <source>
        <dbReference type="Proteomes" id="UP000694864"/>
    </source>
</evidence>
<feature type="compositionally biased region" description="Low complexity" evidence="10">
    <location>
        <begin position="14"/>
        <end position="25"/>
    </location>
</feature>
<keyword evidence="12" id="KW-1185">Reference proteome</keyword>
<keyword evidence="9" id="KW-0175">Coiled coil</keyword>
<organism evidence="12 13">
    <name type="scientific">Camelina sativa</name>
    <name type="common">False flax</name>
    <name type="synonym">Myagrum sativum</name>
    <dbReference type="NCBI Taxonomy" id="90675"/>
    <lineage>
        <taxon>Eukaryota</taxon>
        <taxon>Viridiplantae</taxon>
        <taxon>Streptophyta</taxon>
        <taxon>Embryophyta</taxon>
        <taxon>Tracheophyta</taxon>
        <taxon>Spermatophyta</taxon>
        <taxon>Magnoliopsida</taxon>
        <taxon>eudicotyledons</taxon>
        <taxon>Gunneridae</taxon>
        <taxon>Pentapetalae</taxon>
        <taxon>rosids</taxon>
        <taxon>malvids</taxon>
        <taxon>Brassicales</taxon>
        <taxon>Brassicaceae</taxon>
        <taxon>Camelineae</taxon>
        <taxon>Camelina</taxon>
    </lineage>
</organism>
<reference evidence="13" key="2">
    <citation type="submission" date="2025-08" db="UniProtKB">
        <authorList>
            <consortium name="RefSeq"/>
        </authorList>
    </citation>
    <scope>IDENTIFICATION</scope>
    <source>
        <tissue evidence="13">Leaf</tissue>
    </source>
</reference>
<evidence type="ECO:0000256" key="7">
    <source>
        <dbReference type="ARBA" id="ARBA00023264"/>
    </source>
</evidence>
<evidence type="ECO:0000256" key="6">
    <source>
        <dbReference type="ARBA" id="ARBA00023209"/>
    </source>
</evidence>
<evidence type="ECO:0000256" key="9">
    <source>
        <dbReference type="SAM" id="Coils"/>
    </source>
</evidence>
<dbReference type="SUPFAM" id="SSF52374">
    <property type="entry name" value="Nucleotidylyl transferase"/>
    <property type="match status" value="1"/>
</dbReference>
<dbReference type="GeneID" id="104700233"/>
<keyword evidence="2" id="KW-0444">Lipid biosynthesis</keyword>
<dbReference type="EC" id="2.7.7.15" evidence="8"/>
<keyword evidence="6" id="KW-0594">Phospholipid biosynthesis</keyword>
<evidence type="ECO:0000256" key="3">
    <source>
        <dbReference type="ARBA" id="ARBA00022679"/>
    </source>
</evidence>
<proteinExistence type="inferred from homology"/>
<keyword evidence="7" id="KW-1208">Phospholipid metabolism</keyword>
<dbReference type="NCBIfam" id="TIGR00125">
    <property type="entry name" value="cyt_tran_rel"/>
    <property type="match status" value="1"/>
</dbReference>
<dbReference type="InterPro" id="IPR014729">
    <property type="entry name" value="Rossmann-like_a/b/a_fold"/>
</dbReference>
<keyword evidence="5" id="KW-0443">Lipid metabolism</keyword>
<comment type="similarity">
    <text evidence="1">Belongs to the cytidylyltransferase family.</text>
</comment>
<keyword evidence="3" id="KW-0808">Transferase</keyword>